<evidence type="ECO:0000256" key="6">
    <source>
        <dbReference type="ARBA" id="ARBA00023146"/>
    </source>
</evidence>
<dbReference type="InterPro" id="IPR001412">
    <property type="entry name" value="aa-tRNA-synth_I_CS"/>
</dbReference>
<evidence type="ECO:0000259" key="9">
    <source>
        <dbReference type="Pfam" id="PF00749"/>
    </source>
</evidence>
<evidence type="ECO:0000256" key="5">
    <source>
        <dbReference type="ARBA" id="ARBA00022840"/>
    </source>
</evidence>
<dbReference type="PANTHER" id="PTHR43311:SF1">
    <property type="entry name" value="GLUTAMYL-Q TRNA(ASP) SYNTHETASE"/>
    <property type="match status" value="1"/>
</dbReference>
<feature type="binding site" evidence="7">
    <location>
        <position position="132"/>
    </location>
    <ligand>
        <name>Zn(2+)</name>
        <dbReference type="ChEBI" id="CHEBI:29105"/>
    </ligand>
</feature>
<keyword evidence="8" id="KW-0648">Protein biosynthesis</keyword>
<dbReference type="AlphaFoldDB" id="A0A9X7W1G1"/>
<feature type="binding site" evidence="7">
    <location>
        <position position="136"/>
    </location>
    <ligand>
        <name>Zn(2+)</name>
        <dbReference type="ChEBI" id="CHEBI:29105"/>
    </ligand>
</feature>
<feature type="binding site" evidence="7">
    <location>
        <begin position="8"/>
        <end position="12"/>
    </location>
    <ligand>
        <name>L-glutamate</name>
        <dbReference type="ChEBI" id="CHEBI:29985"/>
    </ligand>
</feature>
<name>A0A9X7W1G1_9BACL</name>
<keyword evidence="1 7" id="KW-0436">Ligase</keyword>
<evidence type="ECO:0000313" key="11">
    <source>
        <dbReference type="Proteomes" id="UP000663505"/>
    </source>
</evidence>
<sequence>MGSSVRGRFAPTPSGYMHIGNALSAILAWLQVRCLHGEFILRIEDLDVERFDPRYVDALMEDLKWLGVDWDEGPDVPGPYGPYRQQDRAHLYEQAFAALKAKDLLYPCFCSRKDLRTPASAPHGLTSEGPVYSGSCRYLSNQERARRAVQKPPAWRFMLPHEGMTFHDLVQGPKPFPPGAGGDFIVYRADGVFSYQLAVVVDDAKMRITHVLRGDDLLDSTPRQLYLYRALGLTPPSFAHIPMVCSASGARLAKRDNSITVRSLREQGVSPERVVGYLAWLAGLIVRPEAVRLCELIPDFDLSRVVHQPILLQKDWLETLLKGKRDVSAL</sequence>
<dbReference type="GO" id="GO:0005829">
    <property type="term" value="C:cytosol"/>
    <property type="evidence" value="ECO:0007669"/>
    <property type="project" value="TreeGrafter"/>
</dbReference>
<evidence type="ECO:0000256" key="1">
    <source>
        <dbReference type="ARBA" id="ARBA00022598"/>
    </source>
</evidence>
<dbReference type="GO" id="GO:0004818">
    <property type="term" value="F:glutamate-tRNA ligase activity"/>
    <property type="evidence" value="ECO:0007669"/>
    <property type="project" value="TreeGrafter"/>
</dbReference>
<dbReference type="Gene3D" id="3.40.50.620">
    <property type="entry name" value="HUPs"/>
    <property type="match status" value="1"/>
</dbReference>
<feature type="domain" description="Glutamyl/glutaminyl-tRNA synthetase class Ib catalytic" evidence="9">
    <location>
        <begin position="5"/>
        <end position="314"/>
    </location>
</feature>
<keyword evidence="4 7" id="KW-0862">Zinc</keyword>
<feature type="binding site" evidence="7">
    <location>
        <position position="44"/>
    </location>
    <ligand>
        <name>L-glutamate</name>
        <dbReference type="ChEBI" id="CHEBI:29985"/>
    </ligand>
</feature>
<dbReference type="EMBL" id="CP071182">
    <property type="protein sequence ID" value="QSO48569.1"/>
    <property type="molecule type" value="Genomic_DNA"/>
</dbReference>
<feature type="binding site" evidence="7">
    <location>
        <position position="110"/>
    </location>
    <ligand>
        <name>Zn(2+)</name>
        <dbReference type="ChEBI" id="CHEBI:29105"/>
    </ligand>
</feature>
<comment type="cofactor">
    <cofactor evidence="7">
        <name>Zn(2+)</name>
        <dbReference type="ChEBI" id="CHEBI:29105"/>
    </cofactor>
    <text evidence="7">Binds 1 zinc ion per subunit.</text>
</comment>
<feature type="binding site" evidence="7">
    <location>
        <position position="254"/>
    </location>
    <ligand>
        <name>ATP</name>
        <dbReference type="ChEBI" id="CHEBI:30616"/>
    </ligand>
</feature>
<accession>A0A9X7W1G1</accession>
<feature type="binding site" evidence="7">
    <location>
        <position position="108"/>
    </location>
    <ligand>
        <name>Zn(2+)</name>
        <dbReference type="ChEBI" id="CHEBI:29105"/>
    </ligand>
</feature>
<feature type="binding site" evidence="7">
    <location>
        <position position="213"/>
    </location>
    <ligand>
        <name>L-glutamate</name>
        <dbReference type="ChEBI" id="CHEBI:29985"/>
    </ligand>
</feature>
<feature type="binding site" evidence="7">
    <location>
        <position position="195"/>
    </location>
    <ligand>
        <name>L-glutamate</name>
        <dbReference type="ChEBI" id="CHEBI:29985"/>
    </ligand>
</feature>
<feature type="short sequence motif" description="'HIGH' region" evidence="7">
    <location>
        <begin position="11"/>
        <end position="21"/>
    </location>
</feature>
<dbReference type="InterPro" id="IPR020058">
    <property type="entry name" value="Glu/Gln-tRNA-synth_Ib_cat-dom"/>
</dbReference>
<protein>
    <recommendedName>
        <fullName evidence="7">Glutamyl-Q tRNA(Asp) synthetase</fullName>
        <shortName evidence="7">Glu-Q-RSs</shortName>
        <ecNumber evidence="7">6.1.1.-</ecNumber>
    </recommendedName>
</protein>
<comment type="similarity">
    <text evidence="7">Belongs to the class-I aminoacyl-tRNA synthetase family. GluQ subfamily.</text>
</comment>
<evidence type="ECO:0000256" key="7">
    <source>
        <dbReference type="HAMAP-Rule" id="MF_01428"/>
    </source>
</evidence>
<dbReference type="HAMAP" id="MF_01428">
    <property type="entry name" value="Glu_Q_tRNA_synth"/>
    <property type="match status" value="1"/>
</dbReference>
<dbReference type="Proteomes" id="UP000663505">
    <property type="component" value="Chromosome"/>
</dbReference>
<dbReference type="InterPro" id="IPR014729">
    <property type="entry name" value="Rossmann-like_a/b/a_fold"/>
</dbReference>
<keyword evidence="11" id="KW-1185">Reference proteome</keyword>
<dbReference type="PRINTS" id="PR00987">
    <property type="entry name" value="TRNASYNTHGLU"/>
</dbReference>
<keyword evidence="6 7" id="KW-0030">Aminoacyl-tRNA synthetase</keyword>
<evidence type="ECO:0000256" key="2">
    <source>
        <dbReference type="ARBA" id="ARBA00022723"/>
    </source>
</evidence>
<dbReference type="Pfam" id="PF00749">
    <property type="entry name" value="tRNA-synt_1c"/>
    <property type="match status" value="1"/>
</dbReference>
<dbReference type="GO" id="GO:0005524">
    <property type="term" value="F:ATP binding"/>
    <property type="evidence" value="ECO:0007669"/>
    <property type="project" value="UniProtKB-KW"/>
</dbReference>
<keyword evidence="5 7" id="KW-0067">ATP-binding</keyword>
<proteinExistence type="inferred from homology"/>
<evidence type="ECO:0000256" key="3">
    <source>
        <dbReference type="ARBA" id="ARBA00022741"/>
    </source>
</evidence>
<feature type="short sequence motif" description="'KMSKS' region" evidence="7">
    <location>
        <begin position="251"/>
        <end position="255"/>
    </location>
</feature>
<dbReference type="InterPro" id="IPR022380">
    <property type="entry name" value="Glu-Q_tRNA(Asp)_Synthase"/>
</dbReference>
<dbReference type="InterPro" id="IPR049940">
    <property type="entry name" value="GluQ/Sye"/>
</dbReference>
<keyword evidence="2 7" id="KW-0479">Metal-binding</keyword>
<dbReference type="KEGG" id="afx:JZ786_06185"/>
<dbReference type="GO" id="GO:0006400">
    <property type="term" value="P:tRNA modification"/>
    <property type="evidence" value="ECO:0007669"/>
    <property type="project" value="InterPro"/>
</dbReference>
<dbReference type="RefSeq" id="WP_206657900.1">
    <property type="nucleotide sequence ID" value="NZ_CP071182.1"/>
</dbReference>
<dbReference type="PANTHER" id="PTHR43311">
    <property type="entry name" value="GLUTAMATE--TRNA LIGASE"/>
    <property type="match status" value="1"/>
</dbReference>
<dbReference type="PROSITE" id="PS00178">
    <property type="entry name" value="AA_TRNA_LIGASE_I"/>
    <property type="match status" value="1"/>
</dbReference>
<evidence type="ECO:0000256" key="4">
    <source>
        <dbReference type="ARBA" id="ARBA00022833"/>
    </source>
</evidence>
<evidence type="ECO:0000256" key="8">
    <source>
        <dbReference type="RuleBase" id="RU363037"/>
    </source>
</evidence>
<dbReference type="NCBIfam" id="NF004315">
    <property type="entry name" value="PRK05710.1-4"/>
    <property type="match status" value="1"/>
</dbReference>
<dbReference type="EC" id="6.1.1.-" evidence="7"/>
<reference evidence="10 11" key="1">
    <citation type="submission" date="2021-02" db="EMBL/GenBank/DDBJ databases">
        <title>Alicyclobacillus curvatus sp. nov. and Alicyclobacillus mengziensis sp. nov., two acidophilic bacteria isolated from acid mine drainage.</title>
        <authorList>
            <person name="Huang Y."/>
        </authorList>
    </citation>
    <scope>NUCLEOTIDE SEQUENCE [LARGE SCALE GENOMIC DNA]</scope>
    <source>
        <strain evidence="10 11">S30H14</strain>
    </source>
</reference>
<organism evidence="10 11">
    <name type="scientific">Alicyclobacillus mengziensis</name>
    <dbReference type="NCBI Taxonomy" id="2931921"/>
    <lineage>
        <taxon>Bacteria</taxon>
        <taxon>Bacillati</taxon>
        <taxon>Bacillota</taxon>
        <taxon>Bacilli</taxon>
        <taxon>Bacillales</taxon>
        <taxon>Alicyclobacillaceae</taxon>
        <taxon>Alicyclobacillus</taxon>
    </lineage>
</organism>
<evidence type="ECO:0000313" key="10">
    <source>
        <dbReference type="EMBL" id="QSO48569.1"/>
    </source>
</evidence>
<dbReference type="SUPFAM" id="SSF52374">
    <property type="entry name" value="Nucleotidylyl transferase"/>
    <property type="match status" value="1"/>
</dbReference>
<comment type="function">
    <text evidence="7">Catalyzes the tRNA-independent activation of glutamate in presence of ATP and the subsequent transfer of glutamate onto a tRNA(Asp). Glutamate is transferred on the 2-amino-5-(4,5-dihydroxy-2-cyclopenten-1-yl) moiety of the queuosine in the wobble position of the QUC anticodon.</text>
</comment>
<gene>
    <name evidence="10" type="primary">gluQRS</name>
    <name evidence="7" type="synonym">gluQ</name>
    <name evidence="10" type="ORF">JZ786_06185</name>
</gene>
<dbReference type="GO" id="GO:0008270">
    <property type="term" value="F:zinc ion binding"/>
    <property type="evidence" value="ECO:0007669"/>
    <property type="project" value="UniProtKB-UniRule"/>
</dbReference>
<dbReference type="InterPro" id="IPR000924">
    <property type="entry name" value="Glu/Gln-tRNA-synth"/>
</dbReference>
<dbReference type="GO" id="GO:0006424">
    <property type="term" value="P:glutamyl-tRNA aminoacylation"/>
    <property type="evidence" value="ECO:0007669"/>
    <property type="project" value="InterPro"/>
</dbReference>
<keyword evidence="3 7" id="KW-0547">Nucleotide-binding</keyword>